<name>A0A923KQX1_9BURK</name>
<dbReference type="Pfam" id="PF13591">
    <property type="entry name" value="MerR_2"/>
    <property type="match status" value="1"/>
</dbReference>
<reference evidence="1" key="1">
    <citation type="submission" date="2020-08" db="EMBL/GenBank/DDBJ databases">
        <title>Novel species isolated from subtropical streams in China.</title>
        <authorList>
            <person name="Lu H."/>
        </authorList>
    </citation>
    <scope>NUCLEOTIDE SEQUENCE</scope>
    <source>
        <strain evidence="1">KACC 12607</strain>
    </source>
</reference>
<dbReference type="AlphaFoldDB" id="A0A923KQX1"/>
<evidence type="ECO:0000313" key="2">
    <source>
        <dbReference type="Proteomes" id="UP000634011"/>
    </source>
</evidence>
<dbReference type="EMBL" id="JACOFV010000014">
    <property type="protein sequence ID" value="MBC3863336.1"/>
    <property type="molecule type" value="Genomic_DNA"/>
</dbReference>
<comment type="caution">
    <text evidence="1">The sequence shown here is derived from an EMBL/GenBank/DDBJ whole genome shotgun (WGS) entry which is preliminary data.</text>
</comment>
<gene>
    <name evidence="1" type="ORF">H8K32_14625</name>
</gene>
<proteinExistence type="predicted"/>
<evidence type="ECO:0008006" key="3">
    <source>
        <dbReference type="Google" id="ProtNLM"/>
    </source>
</evidence>
<sequence>MSMIQVASASPHQLGTEKTVCNGYYLMEVSGLSESEIEALIDHDLLTPLSNCNETGKSVRTGDTAHFALHAVLFATSARRLRDDFELDCNGLILALNLMRKIDILQEELSVLRACLPASTFYSALS</sequence>
<accession>A0A923KQX1</accession>
<keyword evidence="2" id="KW-1185">Reference proteome</keyword>
<dbReference type="Proteomes" id="UP000634011">
    <property type="component" value="Unassembled WGS sequence"/>
</dbReference>
<dbReference type="Gene3D" id="1.10.1660.10">
    <property type="match status" value="1"/>
</dbReference>
<organism evidence="1 2">
    <name type="scientific">Undibacterium jejuense</name>
    <dbReference type="NCBI Taxonomy" id="1344949"/>
    <lineage>
        <taxon>Bacteria</taxon>
        <taxon>Pseudomonadati</taxon>
        <taxon>Pseudomonadota</taxon>
        <taxon>Betaproteobacteria</taxon>
        <taxon>Burkholderiales</taxon>
        <taxon>Oxalobacteraceae</taxon>
        <taxon>Undibacterium</taxon>
    </lineage>
</organism>
<evidence type="ECO:0000313" key="1">
    <source>
        <dbReference type="EMBL" id="MBC3863336.1"/>
    </source>
</evidence>
<dbReference type="RefSeq" id="WP_186913286.1">
    <property type="nucleotide sequence ID" value="NZ_JACOFV010000014.1"/>
</dbReference>
<protein>
    <recommendedName>
        <fullName evidence="3">Chaperone modulatory protein CbpM</fullName>
    </recommendedName>
</protein>